<dbReference type="EMBL" id="LRBV02000003">
    <property type="status" value="NOT_ANNOTATED_CDS"/>
    <property type="molecule type" value="Genomic_DNA"/>
</dbReference>
<dbReference type="InterPro" id="IPR036423">
    <property type="entry name" value="SOD-like_Cu/Zn_dom_sf"/>
</dbReference>
<dbReference type="Gene3D" id="2.60.40.200">
    <property type="entry name" value="Superoxide dismutase, copper/zinc binding domain"/>
    <property type="match status" value="1"/>
</dbReference>
<evidence type="ECO:0000313" key="2">
    <source>
        <dbReference type="Proteomes" id="UP000594261"/>
    </source>
</evidence>
<keyword evidence="2" id="KW-1185">Reference proteome</keyword>
<evidence type="ECO:0008006" key="3">
    <source>
        <dbReference type="Google" id="ProtNLM"/>
    </source>
</evidence>
<dbReference type="GO" id="GO:0046872">
    <property type="term" value="F:metal ion binding"/>
    <property type="evidence" value="ECO:0007669"/>
    <property type="project" value="InterPro"/>
</dbReference>
<dbReference type="InterPro" id="IPR018152">
    <property type="entry name" value="SOD_Cu/Zn_BS"/>
</dbReference>
<sequence>MSILFTIETSFTKAIIESDSLQVVTGLQLFGILQRIRPYWAMSMKMLGWLQCQAGSKPSSLATTTGNIYEIIPGHHGFHVHALGDTTNGCMSHRTIIQS</sequence>
<dbReference type="Proteomes" id="UP000594261">
    <property type="component" value="Chromosome 3"/>
</dbReference>
<dbReference type="AlphaFoldDB" id="A0A7N2LAQ3"/>
<dbReference type="InParanoid" id="A0A7N2LAQ3"/>
<accession>A0A7N2LAQ3</accession>
<reference evidence="1 2" key="1">
    <citation type="journal article" date="2016" name="G3 (Bethesda)">
        <title>First Draft Assembly and Annotation of the Genome of a California Endemic Oak Quercus lobata Nee (Fagaceae).</title>
        <authorList>
            <person name="Sork V.L."/>
            <person name="Fitz-Gibbon S.T."/>
            <person name="Puiu D."/>
            <person name="Crepeau M."/>
            <person name="Gugger P.F."/>
            <person name="Sherman R."/>
            <person name="Stevens K."/>
            <person name="Langley C.H."/>
            <person name="Pellegrini M."/>
            <person name="Salzberg S.L."/>
        </authorList>
    </citation>
    <scope>NUCLEOTIDE SEQUENCE [LARGE SCALE GENOMIC DNA]</scope>
    <source>
        <strain evidence="1 2">cv. SW786</strain>
    </source>
</reference>
<dbReference type="SUPFAM" id="SSF49329">
    <property type="entry name" value="Cu,Zn superoxide dismutase-like"/>
    <property type="match status" value="1"/>
</dbReference>
<protein>
    <recommendedName>
        <fullName evidence="3">Superoxide dismutase</fullName>
    </recommendedName>
</protein>
<name>A0A7N2LAQ3_QUELO</name>
<dbReference type="GO" id="GO:0006801">
    <property type="term" value="P:superoxide metabolic process"/>
    <property type="evidence" value="ECO:0007669"/>
    <property type="project" value="InterPro"/>
</dbReference>
<evidence type="ECO:0000313" key="1">
    <source>
        <dbReference type="EnsemblPlants" id="QL03p063603:mrna"/>
    </source>
</evidence>
<proteinExistence type="predicted"/>
<dbReference type="EnsemblPlants" id="QL03p063603:mrna">
    <property type="protein sequence ID" value="QL03p063603:mrna"/>
    <property type="gene ID" value="QL03p063603"/>
</dbReference>
<dbReference type="PROSITE" id="PS00087">
    <property type="entry name" value="SOD_CU_ZN_1"/>
    <property type="match status" value="1"/>
</dbReference>
<organism evidence="1 2">
    <name type="scientific">Quercus lobata</name>
    <name type="common">Valley oak</name>
    <dbReference type="NCBI Taxonomy" id="97700"/>
    <lineage>
        <taxon>Eukaryota</taxon>
        <taxon>Viridiplantae</taxon>
        <taxon>Streptophyta</taxon>
        <taxon>Embryophyta</taxon>
        <taxon>Tracheophyta</taxon>
        <taxon>Spermatophyta</taxon>
        <taxon>Magnoliopsida</taxon>
        <taxon>eudicotyledons</taxon>
        <taxon>Gunneridae</taxon>
        <taxon>Pentapetalae</taxon>
        <taxon>rosids</taxon>
        <taxon>fabids</taxon>
        <taxon>Fagales</taxon>
        <taxon>Fagaceae</taxon>
        <taxon>Quercus</taxon>
    </lineage>
</organism>
<reference evidence="1" key="2">
    <citation type="submission" date="2021-01" db="UniProtKB">
        <authorList>
            <consortium name="EnsemblPlants"/>
        </authorList>
    </citation>
    <scope>IDENTIFICATION</scope>
</reference>
<dbReference type="Gramene" id="QL03p063603:mrna">
    <property type="protein sequence ID" value="QL03p063603:mrna"/>
    <property type="gene ID" value="QL03p063603"/>
</dbReference>